<keyword evidence="5" id="KW-1185">Reference proteome</keyword>
<evidence type="ECO:0000313" key="5">
    <source>
        <dbReference type="Proteomes" id="UP000033140"/>
    </source>
</evidence>
<organism evidence="4 5">
    <name type="scientific">Saitoella complicata (strain BCRC 22490 / CBS 7301 / JCM 7358 / NBRC 10748 / NRRL Y-17804)</name>
    <dbReference type="NCBI Taxonomy" id="698492"/>
    <lineage>
        <taxon>Eukaryota</taxon>
        <taxon>Fungi</taxon>
        <taxon>Dikarya</taxon>
        <taxon>Ascomycota</taxon>
        <taxon>Taphrinomycotina</taxon>
        <taxon>Taphrinomycotina incertae sedis</taxon>
        <taxon>Saitoella</taxon>
    </lineage>
</organism>
<feature type="compositionally biased region" description="Polar residues" evidence="2">
    <location>
        <begin position="55"/>
        <end position="67"/>
    </location>
</feature>
<reference evidence="4 5" key="2">
    <citation type="journal article" date="2014" name="J. Gen. Appl. Microbiol.">
        <title>The early diverging ascomycetous budding yeast Saitoella complicata has three histone deacetylases belonging to the Clr6, Hos2, and Rpd3 lineages.</title>
        <authorList>
            <person name="Nishida H."/>
            <person name="Matsumoto T."/>
            <person name="Kondo S."/>
            <person name="Hamamoto M."/>
            <person name="Yoshikawa H."/>
        </authorList>
    </citation>
    <scope>NUCLEOTIDE SEQUENCE [LARGE SCALE GENOMIC DNA]</scope>
    <source>
        <strain evidence="4 5">NRRL Y-17804</strain>
    </source>
</reference>
<reference evidence="4 5" key="3">
    <citation type="journal article" date="2015" name="Genome Announc.">
        <title>Draft Genome Sequence of the Archiascomycetous Yeast Saitoella complicata.</title>
        <authorList>
            <person name="Yamauchi K."/>
            <person name="Kondo S."/>
            <person name="Hamamoto M."/>
            <person name="Takahashi Y."/>
            <person name="Ogura Y."/>
            <person name="Hayashi T."/>
            <person name="Nishida H."/>
        </authorList>
    </citation>
    <scope>NUCLEOTIDE SEQUENCE [LARGE SCALE GENOMIC DNA]</scope>
    <source>
        <strain evidence="4 5">NRRL Y-17804</strain>
    </source>
</reference>
<dbReference type="SMART" id="SM01283">
    <property type="entry name" value="Costars"/>
    <property type="match status" value="1"/>
</dbReference>
<sequence>MKERDGLAKYKRHHIPFLRPKPCRAPPTSDSVASGSSSSSTAVSSPSRASSVETTGTLPNRRPSSPCATLDYDQDDCEVVQGLEVISQYAPSCPYERFYDIVLAIHNLHRISPMTTSLSLILHAHMINTLPLMGLQYLTPRISQAPEKGLYLLELYLAPSILRSCHIAIDILAQVTETLVGIVGANRVQSPTAKCGWVSIARVVANAETTLRGPGHIKLPESDLSPLTIADTIRHAGGGHPNVWGSSATGEAYLPFDCLTKLFVGERLGSLTVGDPYAWEKVDLLENDATSPSPASSISPSAAPAGTQHPPLPTTTQHHFHNRSITMTNIDEEIKHLVTELQRLGAPEKPVKFGTLVRDERASNIFEALNGTLRAAKRRKVIDFQGEMLLQGAHDDVDIVLLEPLKSSGMWAA</sequence>
<dbReference type="Pfam" id="PF14705">
    <property type="entry name" value="Costars"/>
    <property type="match status" value="1"/>
</dbReference>
<protein>
    <recommendedName>
        <fullName evidence="3">Costars domain-containing protein</fullName>
    </recommendedName>
</protein>
<dbReference type="InterPro" id="IPR027817">
    <property type="entry name" value="Costars_dom"/>
</dbReference>
<dbReference type="EMBL" id="BACD03000024">
    <property type="protein sequence ID" value="GAO49662.1"/>
    <property type="molecule type" value="Genomic_DNA"/>
</dbReference>
<feature type="region of interest" description="Disordered" evidence="2">
    <location>
        <begin position="1"/>
        <end position="67"/>
    </location>
</feature>
<feature type="domain" description="Costars" evidence="3">
    <location>
        <begin position="328"/>
        <end position="402"/>
    </location>
</feature>
<dbReference type="GO" id="GO:0032970">
    <property type="term" value="P:regulation of actin filament-based process"/>
    <property type="evidence" value="ECO:0007669"/>
    <property type="project" value="TreeGrafter"/>
</dbReference>
<evidence type="ECO:0000259" key="3">
    <source>
        <dbReference type="SMART" id="SM01283"/>
    </source>
</evidence>
<dbReference type="PANTHER" id="PTHR46334">
    <property type="entry name" value="COSTARS FAMILY PROTEIN ABRACL"/>
    <property type="match status" value="1"/>
</dbReference>
<evidence type="ECO:0000256" key="1">
    <source>
        <dbReference type="ARBA" id="ARBA00006126"/>
    </source>
</evidence>
<reference evidence="4 5" key="1">
    <citation type="journal article" date="2011" name="J. Gen. Appl. Microbiol.">
        <title>Draft genome sequencing of the enigmatic yeast Saitoella complicata.</title>
        <authorList>
            <person name="Nishida H."/>
            <person name="Hamamoto M."/>
            <person name="Sugiyama J."/>
        </authorList>
    </citation>
    <scope>NUCLEOTIDE SEQUENCE [LARGE SCALE GENOMIC DNA]</scope>
    <source>
        <strain evidence="4 5">NRRL Y-17804</strain>
    </source>
</reference>
<name>A0A0E9NIG5_SAICN</name>
<gene>
    <name evidence="4" type="ORF">G7K_3810-t2</name>
</gene>
<proteinExistence type="inferred from homology"/>
<evidence type="ECO:0000256" key="2">
    <source>
        <dbReference type="SAM" id="MobiDB-lite"/>
    </source>
</evidence>
<dbReference type="PANTHER" id="PTHR46334:SF1">
    <property type="entry name" value="COSTARS FAMILY PROTEIN ABRACL"/>
    <property type="match status" value="1"/>
</dbReference>
<dbReference type="InterPro" id="IPR038095">
    <property type="entry name" value="Costars_sf"/>
</dbReference>
<feature type="compositionally biased region" description="Low complexity" evidence="2">
    <location>
        <begin position="291"/>
        <end position="317"/>
    </location>
</feature>
<dbReference type="AlphaFoldDB" id="A0A0E9NIG5"/>
<accession>A0A0E9NIG5</accession>
<feature type="region of interest" description="Disordered" evidence="2">
    <location>
        <begin position="288"/>
        <end position="321"/>
    </location>
</feature>
<dbReference type="Proteomes" id="UP000033140">
    <property type="component" value="Unassembled WGS sequence"/>
</dbReference>
<evidence type="ECO:0000313" key="4">
    <source>
        <dbReference type="EMBL" id="GAO49662.1"/>
    </source>
</evidence>
<comment type="caution">
    <text evidence="4">The sequence shown here is derived from an EMBL/GenBank/DDBJ whole genome shotgun (WGS) entry which is preliminary data.</text>
</comment>
<feature type="compositionally biased region" description="Low complexity" evidence="2">
    <location>
        <begin position="26"/>
        <end position="54"/>
    </location>
</feature>
<dbReference type="Gene3D" id="1.10.10.1540">
    <property type="entry name" value="Costar domain"/>
    <property type="match status" value="1"/>
</dbReference>
<dbReference type="InterPro" id="IPR044302">
    <property type="entry name" value="Costars"/>
</dbReference>
<comment type="similarity">
    <text evidence="1">Belongs to the costars family.</text>
</comment>